<protein>
    <submittedName>
        <fullName evidence="2">Uncharacterized protein</fullName>
    </submittedName>
</protein>
<feature type="chain" id="PRO_5046439611" evidence="1">
    <location>
        <begin position="20"/>
        <end position="235"/>
    </location>
</feature>
<dbReference type="EMBL" id="JBHSXX010000001">
    <property type="protein sequence ID" value="MFC6870797.1"/>
    <property type="molecule type" value="Genomic_DNA"/>
</dbReference>
<accession>A0ABW2C8F5</accession>
<keyword evidence="3" id="KW-1185">Reference proteome</keyword>
<dbReference type="RefSeq" id="WP_345393681.1">
    <property type="nucleotide sequence ID" value="NZ_BAABLA010000020.1"/>
</dbReference>
<keyword evidence="1" id="KW-0732">Signal</keyword>
<dbReference type="Proteomes" id="UP001596337">
    <property type="component" value="Unassembled WGS sequence"/>
</dbReference>
<feature type="signal peptide" evidence="1">
    <location>
        <begin position="1"/>
        <end position="19"/>
    </location>
</feature>
<organism evidence="2 3">
    <name type="scientific">Haloechinothrix salitolerans</name>
    <dbReference type="NCBI Taxonomy" id="926830"/>
    <lineage>
        <taxon>Bacteria</taxon>
        <taxon>Bacillati</taxon>
        <taxon>Actinomycetota</taxon>
        <taxon>Actinomycetes</taxon>
        <taxon>Pseudonocardiales</taxon>
        <taxon>Pseudonocardiaceae</taxon>
        <taxon>Haloechinothrix</taxon>
    </lineage>
</organism>
<reference evidence="3" key="1">
    <citation type="journal article" date="2019" name="Int. J. Syst. Evol. Microbiol.">
        <title>The Global Catalogue of Microorganisms (GCM) 10K type strain sequencing project: providing services to taxonomists for standard genome sequencing and annotation.</title>
        <authorList>
            <consortium name="The Broad Institute Genomics Platform"/>
            <consortium name="The Broad Institute Genome Sequencing Center for Infectious Disease"/>
            <person name="Wu L."/>
            <person name="Ma J."/>
        </authorList>
    </citation>
    <scope>NUCLEOTIDE SEQUENCE [LARGE SCALE GENOMIC DNA]</scope>
    <source>
        <strain evidence="3">KCTC 32255</strain>
    </source>
</reference>
<comment type="caution">
    <text evidence="2">The sequence shown here is derived from an EMBL/GenBank/DDBJ whole genome shotgun (WGS) entry which is preliminary data.</text>
</comment>
<name>A0ABW2C8F5_9PSEU</name>
<evidence type="ECO:0000313" key="2">
    <source>
        <dbReference type="EMBL" id="MFC6870797.1"/>
    </source>
</evidence>
<evidence type="ECO:0000313" key="3">
    <source>
        <dbReference type="Proteomes" id="UP001596337"/>
    </source>
</evidence>
<gene>
    <name evidence="2" type="ORF">ACFQGD_27070</name>
</gene>
<evidence type="ECO:0000256" key="1">
    <source>
        <dbReference type="SAM" id="SignalP"/>
    </source>
</evidence>
<sequence length="235" mass="24688">MGIVIAAVAVPTLSASATADQRPATAKTQAALQQGYAAFQQGVALKVSFHVNGTTTIANPNLQSDMDIGPGRFDGEISEDPSLPPGTLRLEGDLTLPPSDGYFIAFGFMPVTTTTEFTQQRKARGTATLDLLNQTSHVDMTIPLRIRARDAKQDGVPLAIGKNCGTASGAAIRMAGDVSLVPGEESVLESTYAIPPFTGCGEKENLDPLLTGLVAGPKNELITRLKVRCIGCLDY</sequence>
<proteinExistence type="predicted"/>